<name>A0A0C2SWP5_AMAMK</name>
<keyword evidence="3" id="KW-1185">Reference proteome</keyword>
<dbReference type="PROSITE" id="PS00028">
    <property type="entry name" value="ZINC_FINGER_C2H2_1"/>
    <property type="match status" value="1"/>
</dbReference>
<feature type="domain" description="C2H2-type" evidence="1">
    <location>
        <begin position="165"/>
        <end position="187"/>
    </location>
</feature>
<dbReference type="EMBL" id="KN818336">
    <property type="protein sequence ID" value="KIL58514.1"/>
    <property type="molecule type" value="Genomic_DNA"/>
</dbReference>
<dbReference type="AlphaFoldDB" id="A0A0C2SWP5"/>
<dbReference type="InParanoid" id="A0A0C2SWP5"/>
<dbReference type="Proteomes" id="UP000054549">
    <property type="component" value="Unassembled WGS sequence"/>
</dbReference>
<dbReference type="HOGENOM" id="CLU_1184760_0_0_1"/>
<reference evidence="2 3" key="1">
    <citation type="submission" date="2014-04" db="EMBL/GenBank/DDBJ databases">
        <title>Evolutionary Origins and Diversification of the Mycorrhizal Mutualists.</title>
        <authorList>
            <consortium name="DOE Joint Genome Institute"/>
            <consortium name="Mycorrhizal Genomics Consortium"/>
            <person name="Kohler A."/>
            <person name="Kuo A."/>
            <person name="Nagy L.G."/>
            <person name="Floudas D."/>
            <person name="Copeland A."/>
            <person name="Barry K.W."/>
            <person name="Cichocki N."/>
            <person name="Veneault-Fourrey C."/>
            <person name="LaButti K."/>
            <person name="Lindquist E.A."/>
            <person name="Lipzen A."/>
            <person name="Lundell T."/>
            <person name="Morin E."/>
            <person name="Murat C."/>
            <person name="Riley R."/>
            <person name="Ohm R."/>
            <person name="Sun H."/>
            <person name="Tunlid A."/>
            <person name="Henrissat B."/>
            <person name="Grigoriev I.V."/>
            <person name="Hibbett D.S."/>
            <person name="Martin F."/>
        </authorList>
    </citation>
    <scope>NUCLEOTIDE SEQUENCE [LARGE SCALE GENOMIC DNA]</scope>
    <source>
        <strain evidence="2 3">Koide BX008</strain>
    </source>
</reference>
<sequence length="234" mass="25827">MDAHEFSEDAFHDFILKDLEQCFPQSPVPSPKRYAIYLPSRATPADDASPSLDMGNDDWNNGGLDSTLSLYSRSSASSSLYSSLAQGRAYEMACSSYDEPSQVVSDEGSLSFGTCPEPSRESLSAERLVKFKYRQSSQDALMDARQEAIGVLKLNEIQGGRSFVCSRPGCKDKLPDLRSLTCHLHIHNMTDGYDSDDTHSSGCYLSVPGHHSSPGVLSANGFRQIISRMVRRRR</sequence>
<gene>
    <name evidence="2" type="ORF">M378DRAFT_314706</name>
</gene>
<proteinExistence type="predicted"/>
<evidence type="ECO:0000313" key="3">
    <source>
        <dbReference type="Proteomes" id="UP000054549"/>
    </source>
</evidence>
<accession>A0A0C2SWP5</accession>
<organism evidence="2 3">
    <name type="scientific">Amanita muscaria (strain Koide BX008)</name>
    <dbReference type="NCBI Taxonomy" id="946122"/>
    <lineage>
        <taxon>Eukaryota</taxon>
        <taxon>Fungi</taxon>
        <taxon>Dikarya</taxon>
        <taxon>Basidiomycota</taxon>
        <taxon>Agaricomycotina</taxon>
        <taxon>Agaricomycetes</taxon>
        <taxon>Agaricomycetidae</taxon>
        <taxon>Agaricales</taxon>
        <taxon>Pluteineae</taxon>
        <taxon>Amanitaceae</taxon>
        <taxon>Amanita</taxon>
    </lineage>
</organism>
<evidence type="ECO:0000313" key="2">
    <source>
        <dbReference type="EMBL" id="KIL58514.1"/>
    </source>
</evidence>
<evidence type="ECO:0000259" key="1">
    <source>
        <dbReference type="PROSITE" id="PS00028"/>
    </source>
</evidence>
<dbReference type="OrthoDB" id="3258262at2759"/>
<dbReference type="InterPro" id="IPR013087">
    <property type="entry name" value="Znf_C2H2_type"/>
</dbReference>
<protein>
    <recommendedName>
        <fullName evidence="1">C2H2-type domain-containing protein</fullName>
    </recommendedName>
</protein>